<keyword evidence="2" id="KW-0472">Membrane</keyword>
<evidence type="ECO:0000256" key="1">
    <source>
        <dbReference type="SAM" id="MobiDB-lite"/>
    </source>
</evidence>
<dbReference type="SMART" id="SM00304">
    <property type="entry name" value="HAMP"/>
    <property type="match status" value="1"/>
</dbReference>
<dbReference type="FunFam" id="3.30.70.270:FF:000001">
    <property type="entry name" value="Diguanylate cyclase domain protein"/>
    <property type="match status" value="1"/>
</dbReference>
<dbReference type="Pfam" id="PF00990">
    <property type="entry name" value="GGDEF"/>
    <property type="match status" value="1"/>
</dbReference>
<feature type="domain" description="HAMP" evidence="3">
    <location>
        <begin position="176"/>
        <end position="229"/>
    </location>
</feature>
<proteinExistence type="predicted"/>
<keyword evidence="2" id="KW-0812">Transmembrane</keyword>
<dbReference type="InterPro" id="IPR033417">
    <property type="entry name" value="CHASE8"/>
</dbReference>
<feature type="region of interest" description="Disordered" evidence="1">
    <location>
        <begin position="403"/>
        <end position="428"/>
    </location>
</feature>
<dbReference type="InterPro" id="IPR029787">
    <property type="entry name" value="Nucleotide_cyclase"/>
</dbReference>
<dbReference type="PANTHER" id="PTHR46663:SF2">
    <property type="entry name" value="GGDEF DOMAIN-CONTAINING PROTEIN"/>
    <property type="match status" value="1"/>
</dbReference>
<sequence length="428" mass="46790">MTRPATFQKLLRRGHLRVASAAVMTFGCTLAVIAHVLMSGVQERHLELVARTLSYSVEAAITFRDEQTAGELLRDIAGREGLVDARVLLPDGAVLASHVTPDSGPVDRLMRRVGEVLMHSEARSPVLLDGRTIGLVRVRSDGTLYAWLLVYGAVGAVLCIGASLAAGTLMTRRMERSLIEPINQLAALTRSIRSERTYDRRAPPARIAELQALSEDFNAMLDEVQLGQAELLATHRRLQSDNDLLAHKAWHDELTGLANRSQFERRLQEALNSTGARGGHLAVLFLDADGFKAVNDTAGHAAGDRLLTMMADRLRTAVRETDVVARLGGDEFAVLLHPLRSVDDARRVGQKIHSLMTQSFDLDEHGHFHCGLSAGMATYPLDGDTIPALLDTADRAMYRAKHAGKRARHKPLTGQGTPYPTPHDKIAQ</sequence>
<dbReference type="InterPro" id="IPR043128">
    <property type="entry name" value="Rev_trsase/Diguanyl_cyclase"/>
</dbReference>
<evidence type="ECO:0000313" key="6">
    <source>
        <dbReference type="Proteomes" id="UP000518288"/>
    </source>
</evidence>
<reference evidence="5 6" key="1">
    <citation type="submission" date="2020-07" db="EMBL/GenBank/DDBJ databases">
        <title>Genomic Encyclopedia of Archaeal and Bacterial Type Strains, Phase II (KMG-II): from individual species to whole genera.</title>
        <authorList>
            <person name="Goeker M."/>
        </authorList>
    </citation>
    <scope>NUCLEOTIDE SEQUENCE [LARGE SCALE GENOMIC DNA]</scope>
    <source>
        <strain evidence="5 6">DSM 21226</strain>
    </source>
</reference>
<dbReference type="CDD" id="cd01949">
    <property type="entry name" value="GGDEF"/>
    <property type="match status" value="1"/>
</dbReference>
<name>A0A7Y9QY37_9BURK</name>
<dbReference type="EMBL" id="JACCFH010000001">
    <property type="protein sequence ID" value="NYG33061.1"/>
    <property type="molecule type" value="Genomic_DNA"/>
</dbReference>
<feature type="transmembrane region" description="Helical" evidence="2">
    <location>
        <begin position="144"/>
        <end position="166"/>
    </location>
</feature>
<dbReference type="Proteomes" id="UP000518288">
    <property type="component" value="Unassembled WGS sequence"/>
</dbReference>
<keyword evidence="6" id="KW-1185">Reference proteome</keyword>
<evidence type="ECO:0000256" key="2">
    <source>
        <dbReference type="SAM" id="Phobius"/>
    </source>
</evidence>
<feature type="transmembrane region" description="Helical" evidence="2">
    <location>
        <begin position="21"/>
        <end position="41"/>
    </location>
</feature>
<evidence type="ECO:0000313" key="5">
    <source>
        <dbReference type="EMBL" id="NYG33061.1"/>
    </source>
</evidence>
<gene>
    <name evidence="5" type="ORF">BDD16_002047</name>
</gene>
<dbReference type="AlphaFoldDB" id="A0A7Y9QY37"/>
<keyword evidence="2" id="KW-1133">Transmembrane helix</keyword>
<feature type="domain" description="GGDEF" evidence="4">
    <location>
        <begin position="279"/>
        <end position="413"/>
    </location>
</feature>
<evidence type="ECO:0000259" key="3">
    <source>
        <dbReference type="PROSITE" id="PS50885"/>
    </source>
</evidence>
<dbReference type="Gene3D" id="3.30.70.270">
    <property type="match status" value="1"/>
</dbReference>
<dbReference type="PROSITE" id="PS50887">
    <property type="entry name" value="GGDEF"/>
    <property type="match status" value="1"/>
</dbReference>
<dbReference type="InterPro" id="IPR003660">
    <property type="entry name" value="HAMP_dom"/>
</dbReference>
<dbReference type="SMART" id="SM00267">
    <property type="entry name" value="GGDEF"/>
    <property type="match status" value="1"/>
</dbReference>
<dbReference type="CDD" id="cd06225">
    <property type="entry name" value="HAMP"/>
    <property type="match status" value="1"/>
</dbReference>
<dbReference type="PANTHER" id="PTHR46663">
    <property type="entry name" value="DIGUANYLATE CYCLASE DGCT-RELATED"/>
    <property type="match status" value="1"/>
</dbReference>
<comment type="caution">
    <text evidence="5">The sequence shown here is derived from an EMBL/GenBank/DDBJ whole genome shotgun (WGS) entry which is preliminary data.</text>
</comment>
<protein>
    <submittedName>
        <fullName evidence="5">Diguanylate cyclase (GGDEF)-like protein</fullName>
    </submittedName>
</protein>
<dbReference type="InterPro" id="IPR052163">
    <property type="entry name" value="DGC-Regulatory_Protein"/>
</dbReference>
<dbReference type="GO" id="GO:0003824">
    <property type="term" value="F:catalytic activity"/>
    <property type="evidence" value="ECO:0007669"/>
    <property type="project" value="UniProtKB-ARBA"/>
</dbReference>
<accession>A0A7Y9QY37</accession>
<evidence type="ECO:0000259" key="4">
    <source>
        <dbReference type="PROSITE" id="PS50887"/>
    </source>
</evidence>
<organism evidence="5 6">
    <name type="scientific">Sphaerotilus montanus</name>
    <dbReference type="NCBI Taxonomy" id="522889"/>
    <lineage>
        <taxon>Bacteria</taxon>
        <taxon>Pseudomonadati</taxon>
        <taxon>Pseudomonadota</taxon>
        <taxon>Betaproteobacteria</taxon>
        <taxon>Burkholderiales</taxon>
        <taxon>Sphaerotilaceae</taxon>
        <taxon>Sphaerotilus</taxon>
    </lineage>
</organism>
<dbReference type="GO" id="GO:0007165">
    <property type="term" value="P:signal transduction"/>
    <property type="evidence" value="ECO:0007669"/>
    <property type="project" value="InterPro"/>
</dbReference>
<dbReference type="RefSeq" id="WP_179633871.1">
    <property type="nucleotide sequence ID" value="NZ_JACCFH010000001.1"/>
</dbReference>
<dbReference type="InterPro" id="IPR000160">
    <property type="entry name" value="GGDEF_dom"/>
</dbReference>
<dbReference type="Gene3D" id="6.10.340.10">
    <property type="match status" value="1"/>
</dbReference>
<dbReference type="SUPFAM" id="SSF55073">
    <property type="entry name" value="Nucleotide cyclase"/>
    <property type="match status" value="1"/>
</dbReference>
<dbReference type="GO" id="GO:0016020">
    <property type="term" value="C:membrane"/>
    <property type="evidence" value="ECO:0007669"/>
    <property type="project" value="InterPro"/>
</dbReference>
<dbReference type="Pfam" id="PF00672">
    <property type="entry name" value="HAMP"/>
    <property type="match status" value="1"/>
</dbReference>
<dbReference type="PROSITE" id="PS50885">
    <property type="entry name" value="HAMP"/>
    <property type="match status" value="1"/>
</dbReference>
<dbReference type="Pfam" id="PF17152">
    <property type="entry name" value="CHASE8"/>
    <property type="match status" value="1"/>
</dbReference>
<dbReference type="NCBIfam" id="TIGR00254">
    <property type="entry name" value="GGDEF"/>
    <property type="match status" value="1"/>
</dbReference>
<dbReference type="PROSITE" id="PS51257">
    <property type="entry name" value="PROKAR_LIPOPROTEIN"/>
    <property type="match status" value="1"/>
</dbReference>